<dbReference type="Pfam" id="PF11074">
    <property type="entry name" value="DUF2779"/>
    <property type="match status" value="1"/>
</dbReference>
<dbReference type="InterPro" id="IPR011604">
    <property type="entry name" value="PDDEXK-like_dom_sf"/>
</dbReference>
<gene>
    <name evidence="2" type="ORF">H6G72_26130</name>
</gene>
<dbReference type="RefSeq" id="WP_190880408.1">
    <property type="nucleotide sequence ID" value="NZ_JACJSK010000063.1"/>
</dbReference>
<dbReference type="Gene3D" id="3.90.320.10">
    <property type="match status" value="1"/>
</dbReference>
<protein>
    <submittedName>
        <fullName evidence="2">DUF2779 domain-containing protein</fullName>
    </submittedName>
</protein>
<evidence type="ECO:0000313" key="2">
    <source>
        <dbReference type="EMBL" id="MBD2547243.1"/>
    </source>
</evidence>
<evidence type="ECO:0000313" key="3">
    <source>
        <dbReference type="Proteomes" id="UP000641954"/>
    </source>
</evidence>
<sequence>MVSSERHILSKSTFMYGCQCPKRLWLHKFKPELKDKKTETKASAFQQGIDVGQLARQRFPNGVDAKPETSYLYHISLAKTQEYINNGHNVIYEAAFQYNGILAALDILVKQEDGWYAYEVKSSTKVKPEHITDAALQYYVITNLNINLKDIFILHLNSEYIRQGDLDLNQLFSATSILDEVKEMQPNIKEKVDELKICLQSDSQPNISTGKHCIKPYPCDFQGYCNYKTDVKDYSQTTLINQQNLTKFVKSLTYPLYYMDFETWSVPIPESDSHWPYRQVPFQFSVHKHNFVYVSIRHYDYLAESTHTPLIEFTETLIKVLGTKGTILVYNKSFENIRLEELKHDFPHLSQPISNIQQRLVDLMTPFKNKDYYTPEMKGSYSIKYVLPALVKDLNYDDLVIGNGTTASQAFYELKHETDPQVIQSTRNALLEYCKLDTWAMIKILRKIKDEISYHF</sequence>
<organism evidence="2 3">
    <name type="scientific">Planktothricoides raciborskii FACHB-1370</name>
    <dbReference type="NCBI Taxonomy" id="2949576"/>
    <lineage>
        <taxon>Bacteria</taxon>
        <taxon>Bacillati</taxon>
        <taxon>Cyanobacteriota</taxon>
        <taxon>Cyanophyceae</taxon>
        <taxon>Oscillatoriophycideae</taxon>
        <taxon>Oscillatoriales</taxon>
        <taxon>Oscillatoriaceae</taxon>
        <taxon>Planktothricoides</taxon>
    </lineage>
</organism>
<keyword evidence="3" id="KW-1185">Reference proteome</keyword>
<proteinExistence type="predicted"/>
<dbReference type="InterPro" id="IPR021301">
    <property type="entry name" value="DUF2779"/>
</dbReference>
<dbReference type="Proteomes" id="UP000641954">
    <property type="component" value="Unassembled WGS sequence"/>
</dbReference>
<dbReference type="EMBL" id="JACJSK010000063">
    <property type="protein sequence ID" value="MBD2547243.1"/>
    <property type="molecule type" value="Genomic_DNA"/>
</dbReference>
<feature type="domain" description="DUF2779" evidence="1">
    <location>
        <begin position="257"/>
        <end position="382"/>
    </location>
</feature>
<evidence type="ECO:0000259" key="1">
    <source>
        <dbReference type="Pfam" id="PF11074"/>
    </source>
</evidence>
<comment type="caution">
    <text evidence="2">The sequence shown here is derived from an EMBL/GenBank/DDBJ whole genome shotgun (WGS) entry which is preliminary data.</text>
</comment>
<name>A0ABR8EMS4_9CYAN</name>
<accession>A0ABR8EMS4</accession>
<reference evidence="2 3" key="1">
    <citation type="journal article" date="2020" name="ISME J.">
        <title>Comparative genomics reveals insights into cyanobacterial evolution and habitat adaptation.</title>
        <authorList>
            <person name="Chen M.Y."/>
            <person name="Teng W.K."/>
            <person name="Zhao L."/>
            <person name="Hu C.X."/>
            <person name="Zhou Y.K."/>
            <person name="Han B.P."/>
            <person name="Song L.R."/>
            <person name="Shu W.S."/>
        </authorList>
    </citation>
    <scope>NUCLEOTIDE SEQUENCE [LARGE SCALE GENOMIC DNA]</scope>
    <source>
        <strain evidence="2 3">FACHB-1370</strain>
    </source>
</reference>